<accession>A0A1I3VL81</accession>
<organism evidence="3 4">
    <name type="scientific">Paraburkholderia megapolitana</name>
    <dbReference type="NCBI Taxonomy" id="420953"/>
    <lineage>
        <taxon>Bacteria</taxon>
        <taxon>Pseudomonadati</taxon>
        <taxon>Pseudomonadota</taxon>
        <taxon>Betaproteobacteria</taxon>
        <taxon>Burkholderiales</taxon>
        <taxon>Burkholderiaceae</taxon>
        <taxon>Paraburkholderia</taxon>
    </lineage>
</organism>
<dbReference type="OrthoDB" id="8667365at2"/>
<name>A0A1I3VL81_9BURK</name>
<feature type="chain" id="PRO_5011630127" description="ABC transporter substrate-binding protein" evidence="2">
    <location>
        <begin position="23"/>
        <end position="91"/>
    </location>
</feature>
<keyword evidence="4" id="KW-1185">Reference proteome</keyword>
<feature type="signal peptide" evidence="2">
    <location>
        <begin position="1"/>
        <end position="22"/>
    </location>
</feature>
<proteinExistence type="predicted"/>
<gene>
    <name evidence="3" type="ORF">SAMN05192543_11428</name>
</gene>
<sequence length="91" mass="9552">MKVFRSVAALIVFAAACSSAWSATSVPTSSNTAATAQNPSRSAPTAQPILKVGVTDPDTQLILPWFLTDTINAINARSSPSDLLRKLGHDL</sequence>
<evidence type="ECO:0000313" key="4">
    <source>
        <dbReference type="Proteomes" id="UP000199548"/>
    </source>
</evidence>
<evidence type="ECO:0000313" key="3">
    <source>
        <dbReference type="EMBL" id="SFJ96128.1"/>
    </source>
</evidence>
<dbReference type="Proteomes" id="UP000199548">
    <property type="component" value="Unassembled WGS sequence"/>
</dbReference>
<evidence type="ECO:0008006" key="5">
    <source>
        <dbReference type="Google" id="ProtNLM"/>
    </source>
</evidence>
<keyword evidence="2" id="KW-0732">Signal</keyword>
<dbReference type="RefSeq" id="WP_091020210.1">
    <property type="nucleotide sequence ID" value="NZ_CP041745.1"/>
</dbReference>
<dbReference type="AlphaFoldDB" id="A0A1I3VL81"/>
<dbReference type="EMBL" id="FOQU01000014">
    <property type="protein sequence ID" value="SFJ96128.1"/>
    <property type="molecule type" value="Genomic_DNA"/>
</dbReference>
<protein>
    <recommendedName>
        <fullName evidence="5">ABC transporter substrate-binding protein</fullName>
    </recommendedName>
</protein>
<evidence type="ECO:0000256" key="1">
    <source>
        <dbReference type="SAM" id="MobiDB-lite"/>
    </source>
</evidence>
<dbReference type="PROSITE" id="PS51257">
    <property type="entry name" value="PROKAR_LIPOPROTEIN"/>
    <property type="match status" value="1"/>
</dbReference>
<evidence type="ECO:0000256" key="2">
    <source>
        <dbReference type="SAM" id="SignalP"/>
    </source>
</evidence>
<feature type="compositionally biased region" description="Polar residues" evidence="1">
    <location>
        <begin position="26"/>
        <end position="45"/>
    </location>
</feature>
<reference evidence="3 4" key="1">
    <citation type="submission" date="2016-10" db="EMBL/GenBank/DDBJ databases">
        <authorList>
            <person name="de Groot N.N."/>
        </authorList>
    </citation>
    <scope>NUCLEOTIDE SEQUENCE [LARGE SCALE GENOMIC DNA]</scope>
    <source>
        <strain evidence="3 4">LMG 23650</strain>
    </source>
</reference>
<feature type="region of interest" description="Disordered" evidence="1">
    <location>
        <begin position="24"/>
        <end position="49"/>
    </location>
</feature>